<dbReference type="VEuPathDB" id="FungiDB:AB675_4322"/>
<keyword evidence="2" id="KW-0328">Glycosyltransferase</keyword>
<comment type="caution">
    <text evidence="6">The sequence shown here is derived from an EMBL/GenBank/DDBJ whole genome shotgun (WGS) entry which is preliminary data.</text>
</comment>
<proteinExistence type="inferred from homology"/>
<evidence type="ECO:0008006" key="8">
    <source>
        <dbReference type="Google" id="ProtNLM"/>
    </source>
</evidence>
<dbReference type="OrthoDB" id="407658at2759"/>
<dbReference type="InterPro" id="IPR029044">
    <property type="entry name" value="Nucleotide-diphossugar_trans"/>
</dbReference>
<name>A0A0N0NJ57_9EURO</name>
<evidence type="ECO:0000256" key="4">
    <source>
        <dbReference type="SAM" id="MobiDB-lite"/>
    </source>
</evidence>
<dbReference type="Proteomes" id="UP000038010">
    <property type="component" value="Unassembled WGS sequence"/>
</dbReference>
<feature type="chain" id="PRO_5005856783" description="Alpha-1,2-galactosyltransferase" evidence="5">
    <location>
        <begin position="26"/>
        <end position="350"/>
    </location>
</feature>
<dbReference type="EMBL" id="LFJN01000030">
    <property type="protein sequence ID" value="KPI36601.1"/>
    <property type="molecule type" value="Genomic_DNA"/>
</dbReference>
<organism evidence="6 7">
    <name type="scientific">Cyphellophora attinorum</name>
    <dbReference type="NCBI Taxonomy" id="1664694"/>
    <lineage>
        <taxon>Eukaryota</taxon>
        <taxon>Fungi</taxon>
        <taxon>Dikarya</taxon>
        <taxon>Ascomycota</taxon>
        <taxon>Pezizomycotina</taxon>
        <taxon>Eurotiomycetes</taxon>
        <taxon>Chaetothyriomycetidae</taxon>
        <taxon>Chaetothyriales</taxon>
        <taxon>Cyphellophoraceae</taxon>
        <taxon>Cyphellophora</taxon>
    </lineage>
</organism>
<gene>
    <name evidence="6" type="ORF">AB675_4322</name>
</gene>
<dbReference type="Gene3D" id="3.90.550.10">
    <property type="entry name" value="Spore Coat Polysaccharide Biosynthesis Protein SpsA, Chain A"/>
    <property type="match status" value="1"/>
</dbReference>
<accession>A0A0N0NJ57</accession>
<feature type="region of interest" description="Disordered" evidence="4">
    <location>
        <begin position="331"/>
        <end position="350"/>
    </location>
</feature>
<keyword evidence="5" id="KW-0732">Signal</keyword>
<dbReference type="STRING" id="1664694.A0A0N0NJ57"/>
<evidence type="ECO:0000256" key="3">
    <source>
        <dbReference type="ARBA" id="ARBA00022679"/>
    </source>
</evidence>
<reference evidence="6 7" key="1">
    <citation type="submission" date="2015-06" db="EMBL/GenBank/DDBJ databases">
        <title>Draft genome of the ant-associated black yeast Phialophora attae CBS 131958.</title>
        <authorList>
            <person name="Moreno L.F."/>
            <person name="Stielow B.J."/>
            <person name="de Hoog S."/>
            <person name="Vicente V.A."/>
            <person name="Weiss V.A."/>
            <person name="de Vries M."/>
            <person name="Cruz L.M."/>
            <person name="Souza E.M."/>
        </authorList>
    </citation>
    <scope>NUCLEOTIDE SEQUENCE [LARGE SCALE GENOMIC DNA]</scope>
    <source>
        <strain evidence="6 7">CBS 131958</strain>
    </source>
</reference>
<dbReference type="InterPro" id="IPR008630">
    <property type="entry name" value="Glyco_trans_34"/>
</dbReference>
<feature type="compositionally biased region" description="Basic and acidic residues" evidence="4">
    <location>
        <begin position="337"/>
        <end position="350"/>
    </location>
</feature>
<evidence type="ECO:0000256" key="1">
    <source>
        <dbReference type="ARBA" id="ARBA00005664"/>
    </source>
</evidence>
<evidence type="ECO:0000313" key="7">
    <source>
        <dbReference type="Proteomes" id="UP000038010"/>
    </source>
</evidence>
<dbReference type="AlphaFoldDB" id="A0A0N0NJ57"/>
<keyword evidence="3" id="KW-0808">Transferase</keyword>
<evidence type="ECO:0000256" key="5">
    <source>
        <dbReference type="SAM" id="SignalP"/>
    </source>
</evidence>
<dbReference type="PANTHER" id="PTHR31306:SF8">
    <property type="entry name" value="GLYCOSYLTRANSFERASE FAMILY 34 PROTEIN"/>
    <property type="match status" value="1"/>
</dbReference>
<dbReference type="GO" id="GO:0006487">
    <property type="term" value="P:protein N-linked glycosylation"/>
    <property type="evidence" value="ECO:0007669"/>
    <property type="project" value="TreeGrafter"/>
</dbReference>
<dbReference type="PANTHER" id="PTHR31306">
    <property type="entry name" value="ALPHA-1,6-MANNOSYLTRANSFERASE MNN11-RELATED"/>
    <property type="match status" value="1"/>
</dbReference>
<comment type="similarity">
    <text evidence="1">Belongs to the glycosyltransferase 34 family.</text>
</comment>
<dbReference type="RefSeq" id="XP_017996564.1">
    <property type="nucleotide sequence ID" value="XM_018144451.1"/>
</dbReference>
<feature type="signal peptide" evidence="5">
    <location>
        <begin position="1"/>
        <end position="25"/>
    </location>
</feature>
<protein>
    <recommendedName>
        <fullName evidence="8">Alpha-1,2-galactosyltransferase</fullName>
    </recommendedName>
</protein>
<evidence type="ECO:0000256" key="2">
    <source>
        <dbReference type="ARBA" id="ARBA00022676"/>
    </source>
</evidence>
<dbReference type="GO" id="GO:0016757">
    <property type="term" value="F:glycosyltransferase activity"/>
    <property type="evidence" value="ECO:0007669"/>
    <property type="project" value="UniProtKB-KW"/>
</dbReference>
<dbReference type="GO" id="GO:0000139">
    <property type="term" value="C:Golgi membrane"/>
    <property type="evidence" value="ECO:0007669"/>
    <property type="project" value="TreeGrafter"/>
</dbReference>
<dbReference type="GeneID" id="28736331"/>
<dbReference type="Pfam" id="PF05637">
    <property type="entry name" value="Glyco_transf_34"/>
    <property type="match status" value="1"/>
</dbReference>
<sequence length="350" mass="39502">MGRFPRPVLLLLPTTVFILVLLIVADERSLWLCSSCCYASDEVATAPSAAATDGSQQHVLDGGPRNATIGKATMLYGQQNPVYERALQTHLQHADMHGYPVFILREKLLGRLWTKAAYVLSIILNELQKPTAERLQWLFWFDADTVLLNPYLPLEMFLPPSPEFDHISFMCGVDHNGLNDGAFLIRINEYSLHLMAASLTVESFRPEVDLKYSVQSAEEHIISSHDKINPQQSNFTYSDGYARVPQRWFNAYMGPRTFAGEVKSNRQITGNSVHEGDLLVHFVGGATPEVKVKRMKKFLDAFKTTKEAWEIPANETGIEREVQEFWRMFGKGPGDQHGGRIKSDNESEDL</sequence>
<evidence type="ECO:0000313" key="6">
    <source>
        <dbReference type="EMBL" id="KPI36601.1"/>
    </source>
</evidence>
<keyword evidence="7" id="KW-1185">Reference proteome</keyword>